<dbReference type="GO" id="GO:0046872">
    <property type="term" value="F:metal ion binding"/>
    <property type="evidence" value="ECO:0007669"/>
    <property type="project" value="InterPro"/>
</dbReference>
<proteinExistence type="predicted"/>
<dbReference type="Gene3D" id="3.30.830.10">
    <property type="entry name" value="Metalloenzyme, LuxS/M16 peptidase-like"/>
    <property type="match status" value="2"/>
</dbReference>
<dbReference type="Pfam" id="PF00675">
    <property type="entry name" value="Peptidase_M16"/>
    <property type="match status" value="1"/>
</dbReference>
<dbReference type="GO" id="GO:0005739">
    <property type="term" value="C:mitochondrion"/>
    <property type="evidence" value="ECO:0007669"/>
    <property type="project" value="TreeGrafter"/>
</dbReference>
<dbReference type="RefSeq" id="XP_062879702.1">
    <property type="nucleotide sequence ID" value="XM_063023632.1"/>
</dbReference>
<feature type="domain" description="Peptidase M16 C-terminal" evidence="2">
    <location>
        <begin position="178"/>
        <end position="355"/>
    </location>
</feature>
<protein>
    <submittedName>
        <fullName evidence="3">Uncharacterized protein</fullName>
    </submittedName>
</protein>
<dbReference type="Proteomes" id="UP001338582">
    <property type="component" value="Chromosome 6"/>
</dbReference>
<reference evidence="3 4" key="1">
    <citation type="submission" date="2023-10" db="EMBL/GenBank/DDBJ databases">
        <title>Draft Genome Sequence of Candida saopaulonensis from a very Premature Infant with Sepsis.</title>
        <authorList>
            <person name="Ning Y."/>
            <person name="Dai R."/>
            <person name="Xiao M."/>
            <person name="Xu Y."/>
            <person name="Yan Q."/>
            <person name="Zhang L."/>
        </authorList>
    </citation>
    <scope>NUCLEOTIDE SEQUENCE [LARGE SCALE GENOMIC DNA]</scope>
    <source>
        <strain evidence="3 4">19XY460</strain>
    </source>
</reference>
<dbReference type="GO" id="GO:0006627">
    <property type="term" value="P:protein processing involved in protein targeting to mitochondrion"/>
    <property type="evidence" value="ECO:0007669"/>
    <property type="project" value="TreeGrafter"/>
</dbReference>
<dbReference type="PANTHER" id="PTHR11851">
    <property type="entry name" value="METALLOPROTEASE"/>
    <property type="match status" value="1"/>
</dbReference>
<sequence length="441" mass="46440">MIRGLRSRAPAARRLVSTYNAAPRFTTLSNGTTVVTEQNPHATSAAVGVYFGAGSRAENPYNNGVGALGLAILGLGLKDGVLLSLYATKELNGVIGQSTNENAAAAAKTVASLVSSYAEVIEKSDFAAAKDAQIAKIDALENTPSSMVLEHLNATAFQGHSLGLPTLGTYNSVSDLEHSDATRFLESALVAHNTVISASGNVDHDAIVDAVESSLKLAPGYKAAAPAAPFLGSEVRLRDDTIPKAYISIAAQGEGINSPAYHVAQVAAAIFGSFDHNAAIAKFTSPKLASIVQDYHIVDKYTHFSTSYSDTGLWGFNAEISNLYNIDDFVHFTLKEWNRLTVSITDAEVARGKNAAKVALLGALNSPVAVSSEIASKVLLNGFRASVEQDLASIDAITTSDVKAWASAALWDKDIAIAGTGSIEGLLDYNRARNDMAMMRF</sequence>
<keyword evidence="4" id="KW-1185">Reference proteome</keyword>
<dbReference type="GeneID" id="88175765"/>
<evidence type="ECO:0000313" key="4">
    <source>
        <dbReference type="Proteomes" id="UP001338582"/>
    </source>
</evidence>
<gene>
    <name evidence="3" type="ORF">PUMCH_004705</name>
</gene>
<dbReference type="InterPro" id="IPR007863">
    <property type="entry name" value="Peptidase_M16_C"/>
</dbReference>
<dbReference type="InterPro" id="IPR011765">
    <property type="entry name" value="Pept_M16_N"/>
</dbReference>
<evidence type="ECO:0000259" key="2">
    <source>
        <dbReference type="Pfam" id="PF05193"/>
    </source>
</evidence>
<evidence type="ECO:0000259" key="1">
    <source>
        <dbReference type="Pfam" id="PF00675"/>
    </source>
</evidence>
<feature type="domain" description="Peptidase M16 N-terminal" evidence="1">
    <location>
        <begin position="34"/>
        <end position="66"/>
    </location>
</feature>
<organism evidence="3 4">
    <name type="scientific">Australozyma saopauloensis</name>
    <dbReference type="NCBI Taxonomy" id="291208"/>
    <lineage>
        <taxon>Eukaryota</taxon>
        <taxon>Fungi</taxon>
        <taxon>Dikarya</taxon>
        <taxon>Ascomycota</taxon>
        <taxon>Saccharomycotina</taxon>
        <taxon>Pichiomycetes</taxon>
        <taxon>Metschnikowiaceae</taxon>
        <taxon>Australozyma</taxon>
    </lineage>
</organism>
<accession>A0AAX4HFS5</accession>
<dbReference type="InterPro" id="IPR050361">
    <property type="entry name" value="MPP/UQCRC_Complex"/>
</dbReference>
<dbReference type="AlphaFoldDB" id="A0AAX4HFS5"/>
<dbReference type="SUPFAM" id="SSF63411">
    <property type="entry name" value="LuxS/MPP-like metallohydrolase"/>
    <property type="match status" value="2"/>
</dbReference>
<dbReference type="Pfam" id="PF05193">
    <property type="entry name" value="Peptidase_M16_C"/>
    <property type="match status" value="1"/>
</dbReference>
<name>A0AAX4HFS5_9ASCO</name>
<dbReference type="KEGG" id="asau:88175765"/>
<dbReference type="EMBL" id="CP138899">
    <property type="protein sequence ID" value="WPK27324.1"/>
    <property type="molecule type" value="Genomic_DNA"/>
</dbReference>
<dbReference type="GO" id="GO:0009060">
    <property type="term" value="P:aerobic respiration"/>
    <property type="evidence" value="ECO:0007669"/>
    <property type="project" value="TreeGrafter"/>
</dbReference>
<evidence type="ECO:0000313" key="3">
    <source>
        <dbReference type="EMBL" id="WPK27324.1"/>
    </source>
</evidence>
<dbReference type="InterPro" id="IPR011249">
    <property type="entry name" value="Metalloenz_LuxS/M16"/>
</dbReference>
<dbReference type="PANTHER" id="PTHR11851:SF126">
    <property type="entry name" value="CYTOCHROME B-C1 COMPLEX SUBUNIT 1, MITOCHONDRIAL"/>
    <property type="match status" value="1"/>
</dbReference>
<dbReference type="GO" id="GO:0004222">
    <property type="term" value="F:metalloendopeptidase activity"/>
    <property type="evidence" value="ECO:0007669"/>
    <property type="project" value="TreeGrafter"/>
</dbReference>